<dbReference type="AlphaFoldDB" id="A0A8T1LTK9"/>
<proteinExistence type="predicted"/>
<evidence type="ECO:0000313" key="1">
    <source>
        <dbReference type="EMBL" id="KAG2954661.1"/>
    </source>
</evidence>
<sequence>MDMKEVVATRSLLSEIRASRHLVTVLETPAKDMLPDLAKGENRLLALGVPTSLREPRHWEVSPVGLVGEAGVVVT</sequence>
<evidence type="ECO:0000313" key="2">
    <source>
        <dbReference type="Proteomes" id="UP000736787"/>
    </source>
</evidence>
<dbReference type="Proteomes" id="UP000736787">
    <property type="component" value="Unassembled WGS sequence"/>
</dbReference>
<organism evidence="1 2">
    <name type="scientific">Phytophthora cactorum</name>
    <dbReference type="NCBI Taxonomy" id="29920"/>
    <lineage>
        <taxon>Eukaryota</taxon>
        <taxon>Sar</taxon>
        <taxon>Stramenopiles</taxon>
        <taxon>Oomycota</taxon>
        <taxon>Peronosporomycetes</taxon>
        <taxon>Peronosporales</taxon>
        <taxon>Peronosporaceae</taxon>
        <taxon>Phytophthora</taxon>
    </lineage>
</organism>
<name>A0A8T1LTK9_9STRA</name>
<gene>
    <name evidence="1" type="ORF">PC117_g1014</name>
</gene>
<accession>A0A8T1LTK9</accession>
<reference evidence="1" key="1">
    <citation type="submission" date="2018-10" db="EMBL/GenBank/DDBJ databases">
        <title>Effector identification in a new, highly contiguous assembly of the strawberry crown rot pathogen Phytophthora cactorum.</title>
        <authorList>
            <person name="Armitage A.D."/>
            <person name="Nellist C.F."/>
            <person name="Bates H."/>
            <person name="Vickerstaff R.J."/>
            <person name="Harrison R.J."/>
        </authorList>
    </citation>
    <scope>NUCLEOTIDE SEQUENCE</scope>
    <source>
        <strain evidence="1">4040</strain>
    </source>
</reference>
<dbReference type="EMBL" id="RCMK01000011">
    <property type="protein sequence ID" value="KAG2954661.1"/>
    <property type="molecule type" value="Genomic_DNA"/>
</dbReference>
<comment type="caution">
    <text evidence="1">The sequence shown here is derived from an EMBL/GenBank/DDBJ whole genome shotgun (WGS) entry which is preliminary data.</text>
</comment>
<protein>
    <submittedName>
        <fullName evidence="1">Uncharacterized protein</fullName>
    </submittedName>
</protein>